<dbReference type="GO" id="GO:0012505">
    <property type="term" value="C:endomembrane system"/>
    <property type="evidence" value="ECO:0007669"/>
    <property type="project" value="UniProtKB-SubCell"/>
</dbReference>
<feature type="transmembrane region" description="Helical" evidence="5">
    <location>
        <begin position="139"/>
        <end position="162"/>
    </location>
</feature>
<protein>
    <submittedName>
        <fullName evidence="7">Uncharacterized protein</fullName>
    </submittedName>
</protein>
<sequence>MEHICTKRHFDPNIPEYFCCCGCHVMRGAKIVASIYSSLIGLYVLAAIISLLDDEEWKSAAEDITGIAVLGLIVGCVWHGILHERAGYLLPFLFLKVFNMIIFGIAFVMLLLLLLGFNVESVIFDEDPSEPWPEDLDSLSMVFGLIILVGVAWPNIWMFLIMKNARSFILHKHFSTMYGCADTQHMNQGYVAALKED</sequence>
<keyword evidence="3 5" id="KW-1133">Transmembrane helix</keyword>
<dbReference type="Proteomes" id="UP000887566">
    <property type="component" value="Unplaced"/>
</dbReference>
<feature type="transmembrane region" description="Helical" evidence="5">
    <location>
        <begin position="31"/>
        <end position="52"/>
    </location>
</feature>
<feature type="transmembrane region" description="Helical" evidence="5">
    <location>
        <begin position="93"/>
        <end position="119"/>
    </location>
</feature>
<comment type="subcellular location">
    <subcellularLocation>
        <location evidence="1">Endomembrane system</location>
        <topology evidence="1">Multi-pass membrane protein</topology>
    </subcellularLocation>
</comment>
<proteinExistence type="predicted"/>
<evidence type="ECO:0000256" key="3">
    <source>
        <dbReference type="ARBA" id="ARBA00022989"/>
    </source>
</evidence>
<evidence type="ECO:0000256" key="5">
    <source>
        <dbReference type="SAM" id="Phobius"/>
    </source>
</evidence>
<dbReference type="PANTHER" id="PTHR12479:SF10">
    <property type="entry name" value="LYSOSOMAL-ASSOCIATED TRANSMEMBRANE PROTEIN"/>
    <property type="match status" value="1"/>
</dbReference>
<dbReference type="AlphaFoldDB" id="A0A914X689"/>
<evidence type="ECO:0000313" key="7">
    <source>
        <dbReference type="WBParaSite" id="PSAMB.scaffold68size88002.g1379.t1"/>
    </source>
</evidence>
<name>A0A914X689_9BILA</name>
<organism evidence="6 7">
    <name type="scientific">Plectus sambesii</name>
    <dbReference type="NCBI Taxonomy" id="2011161"/>
    <lineage>
        <taxon>Eukaryota</taxon>
        <taxon>Metazoa</taxon>
        <taxon>Ecdysozoa</taxon>
        <taxon>Nematoda</taxon>
        <taxon>Chromadorea</taxon>
        <taxon>Plectida</taxon>
        <taxon>Plectina</taxon>
        <taxon>Plectoidea</taxon>
        <taxon>Plectidae</taxon>
        <taxon>Plectus</taxon>
    </lineage>
</organism>
<evidence type="ECO:0000256" key="1">
    <source>
        <dbReference type="ARBA" id="ARBA00004127"/>
    </source>
</evidence>
<dbReference type="WBParaSite" id="PSAMB.scaffold68size88002.g1379.t1">
    <property type="protein sequence ID" value="PSAMB.scaffold68size88002.g1379.t1"/>
    <property type="gene ID" value="PSAMB.scaffold68size88002.g1379"/>
</dbReference>
<keyword evidence="4 5" id="KW-0472">Membrane</keyword>
<accession>A0A914X689</accession>
<keyword evidence="2 5" id="KW-0812">Transmembrane</keyword>
<keyword evidence="6" id="KW-1185">Reference proteome</keyword>
<evidence type="ECO:0000256" key="4">
    <source>
        <dbReference type="ARBA" id="ARBA00023136"/>
    </source>
</evidence>
<evidence type="ECO:0000256" key="2">
    <source>
        <dbReference type="ARBA" id="ARBA00022692"/>
    </source>
</evidence>
<dbReference type="PANTHER" id="PTHR12479">
    <property type="entry name" value="LYSOSOMAL-ASSOCIATED TRANSMEMBRANE PROTEIN"/>
    <property type="match status" value="1"/>
</dbReference>
<reference evidence="7" key="1">
    <citation type="submission" date="2022-11" db="UniProtKB">
        <authorList>
            <consortium name="WormBaseParasite"/>
        </authorList>
    </citation>
    <scope>IDENTIFICATION</scope>
</reference>
<dbReference type="InterPro" id="IPR051115">
    <property type="entry name" value="LAPTM_transporter"/>
</dbReference>
<evidence type="ECO:0000313" key="6">
    <source>
        <dbReference type="Proteomes" id="UP000887566"/>
    </source>
</evidence>
<feature type="transmembrane region" description="Helical" evidence="5">
    <location>
        <begin position="64"/>
        <end position="81"/>
    </location>
</feature>
<dbReference type="GO" id="GO:0005765">
    <property type="term" value="C:lysosomal membrane"/>
    <property type="evidence" value="ECO:0007669"/>
    <property type="project" value="TreeGrafter"/>
</dbReference>